<dbReference type="InterPro" id="IPR029058">
    <property type="entry name" value="AB_hydrolase_fold"/>
</dbReference>
<dbReference type="GO" id="GO:0016787">
    <property type="term" value="F:hydrolase activity"/>
    <property type="evidence" value="ECO:0007669"/>
    <property type="project" value="UniProtKB-KW"/>
</dbReference>
<proteinExistence type="predicted"/>
<dbReference type="InterPro" id="IPR050955">
    <property type="entry name" value="Plant_Biomass_Hydrol_Est"/>
</dbReference>
<evidence type="ECO:0000313" key="4">
    <source>
        <dbReference type="Proteomes" id="UP001589795"/>
    </source>
</evidence>
<dbReference type="Proteomes" id="UP001589795">
    <property type="component" value="Unassembled WGS sequence"/>
</dbReference>
<name>A0ABV6CL86_9RHOB</name>
<dbReference type="Gene3D" id="3.40.50.1820">
    <property type="entry name" value="alpha/beta hydrolase"/>
    <property type="match status" value="1"/>
</dbReference>
<gene>
    <name evidence="3" type="ORF">ACFFIZ_14660</name>
</gene>
<evidence type="ECO:0000256" key="1">
    <source>
        <dbReference type="ARBA" id="ARBA00022729"/>
    </source>
</evidence>
<dbReference type="PANTHER" id="PTHR43037">
    <property type="entry name" value="UNNAMED PRODUCT-RELATED"/>
    <property type="match status" value="1"/>
</dbReference>
<evidence type="ECO:0000313" key="3">
    <source>
        <dbReference type="EMBL" id="MFC0201513.1"/>
    </source>
</evidence>
<keyword evidence="4" id="KW-1185">Reference proteome</keyword>
<keyword evidence="1" id="KW-0732">Signal</keyword>
<protein>
    <submittedName>
        <fullName evidence="3">Alpha/beta hydrolase family esterase</fullName>
    </submittedName>
</protein>
<evidence type="ECO:0000256" key="2">
    <source>
        <dbReference type="ARBA" id="ARBA00022801"/>
    </source>
</evidence>
<dbReference type="SUPFAM" id="SSF53474">
    <property type="entry name" value="alpha/beta-Hydrolases"/>
    <property type="match status" value="2"/>
</dbReference>
<organism evidence="3 4">
    <name type="scientific">Paracoccus rhizosphaerae</name>
    <dbReference type="NCBI Taxonomy" id="1133347"/>
    <lineage>
        <taxon>Bacteria</taxon>
        <taxon>Pseudomonadati</taxon>
        <taxon>Pseudomonadota</taxon>
        <taxon>Alphaproteobacteria</taxon>
        <taxon>Rhodobacterales</taxon>
        <taxon>Paracoccaceae</taxon>
        <taxon>Paracoccus</taxon>
    </lineage>
</organism>
<dbReference type="PANTHER" id="PTHR43037:SF1">
    <property type="entry name" value="BLL1128 PROTEIN"/>
    <property type="match status" value="1"/>
</dbReference>
<accession>A0ABV6CL86</accession>
<dbReference type="InterPro" id="IPR010126">
    <property type="entry name" value="Esterase_phb"/>
</dbReference>
<sequence>MPFSYVAGRAMCIPKRLHATTPLILLLHGCTQDPDDIAIGTGILEAAEKKCMIVVAPAQPPQANANRCWNWFEPRHTAKDGGEAAFLTDLARTIGHEFAIAPDRRFAMGMSAGGAMAVALGAVFPDDFGAVACHSGLPNGAATDMGAAFAAMSHGGSDQGRGVGCRLFVLHGNADRTVSPANAQAVLRQALREQPGLQRRAAAARLENRNVHISRFRDAEAGLRIEIWLVRGLGHAWSGGAAEGSHTAPGPSATDAVMRFFLTSKGKA</sequence>
<keyword evidence="2 3" id="KW-0378">Hydrolase</keyword>
<dbReference type="NCBIfam" id="TIGR01840">
    <property type="entry name" value="esterase_phb"/>
    <property type="match status" value="1"/>
</dbReference>
<dbReference type="EMBL" id="JBHLWQ010000136">
    <property type="protein sequence ID" value="MFC0201513.1"/>
    <property type="molecule type" value="Genomic_DNA"/>
</dbReference>
<dbReference type="Pfam" id="PF10503">
    <property type="entry name" value="Esterase_PHB"/>
    <property type="match status" value="1"/>
</dbReference>
<reference evidence="3 4" key="1">
    <citation type="submission" date="2024-09" db="EMBL/GenBank/DDBJ databases">
        <authorList>
            <person name="Sun Q."/>
            <person name="Mori K."/>
        </authorList>
    </citation>
    <scope>NUCLEOTIDE SEQUENCE [LARGE SCALE GENOMIC DNA]</scope>
    <source>
        <strain evidence="3 4">CCM 7904</strain>
    </source>
</reference>
<comment type="caution">
    <text evidence="3">The sequence shown here is derived from an EMBL/GenBank/DDBJ whole genome shotgun (WGS) entry which is preliminary data.</text>
</comment>
<dbReference type="RefSeq" id="WP_378926955.1">
    <property type="nucleotide sequence ID" value="NZ_JBHLWQ010000136.1"/>
</dbReference>